<proteinExistence type="predicted"/>
<dbReference type="SUPFAM" id="SSF56645">
    <property type="entry name" value="Acyl-CoA dehydrogenase NM domain-like"/>
    <property type="match status" value="1"/>
</dbReference>
<sequence length="358" mass="37186">MHRESELAAALGPLPCLVSLDAFGGPGDAAPLRNMARAFAAEAQTATTRAHGTLRRFRWLAAITGCDVVVGKLFEPHLDALSILEELCGAACDIVDRLALPAEPLWAVWAAEGPGRLDAAQAADGAWRLQGCKSWCSGAARVDAALVGARDAGGELRLFAVSLESTGIEMTREGWSAVGMAQTDSVDVLFHDVPAESVGGVGSYVDRIGFWHGAAGIAACWHGAAVAIAQPLRERAARGRAQGDPFVLAALGAVDASLASSALALREAADAIDLHRGGGGPAFGQREALRLRAVVETAAQGVIDHTGRALGAGPLCRDAAHARRVADLTVFLRQSHAERDLAALGARVAHEGDTPWML</sequence>
<dbReference type="GO" id="GO:0016627">
    <property type="term" value="F:oxidoreductase activity, acting on the CH-CH group of donors"/>
    <property type="evidence" value="ECO:0007669"/>
    <property type="project" value="InterPro"/>
</dbReference>
<dbReference type="InterPro" id="IPR046373">
    <property type="entry name" value="Acyl-CoA_Oxase/DH_mid-dom_sf"/>
</dbReference>
<evidence type="ECO:0000313" key="2">
    <source>
        <dbReference type="Proteomes" id="UP000247540"/>
    </source>
</evidence>
<accession>A0A318SBZ1</accession>
<dbReference type="AlphaFoldDB" id="A0A318SBZ1"/>
<gene>
    <name evidence="1" type="ORF">DFQ15_1316</name>
</gene>
<name>A0A318SBZ1_9BURK</name>
<dbReference type="EMBL" id="QJTC01000031">
    <property type="protein sequence ID" value="PYE73798.1"/>
    <property type="molecule type" value="Genomic_DNA"/>
</dbReference>
<protein>
    <recommendedName>
        <fullName evidence="3">Alkylation response protein AidB-like acyl-CoA dehydrogenase</fullName>
    </recommendedName>
</protein>
<evidence type="ECO:0008006" key="3">
    <source>
        <dbReference type="Google" id="ProtNLM"/>
    </source>
</evidence>
<dbReference type="Proteomes" id="UP000247540">
    <property type="component" value="Unassembled WGS sequence"/>
</dbReference>
<dbReference type="RefSeq" id="WP_110466848.1">
    <property type="nucleotide sequence ID" value="NZ_JAMOFZ010000030.1"/>
</dbReference>
<dbReference type="Gene3D" id="2.40.110.10">
    <property type="entry name" value="Butyryl-CoA Dehydrogenase, subunit A, domain 2"/>
    <property type="match status" value="1"/>
</dbReference>
<dbReference type="InterPro" id="IPR009100">
    <property type="entry name" value="AcylCoA_DH/oxidase_NM_dom_sf"/>
</dbReference>
<organism evidence="1 2">
    <name type="scientific">Xylophilus ampelinus</name>
    <dbReference type="NCBI Taxonomy" id="54067"/>
    <lineage>
        <taxon>Bacteria</taxon>
        <taxon>Pseudomonadati</taxon>
        <taxon>Pseudomonadota</taxon>
        <taxon>Betaproteobacteria</taxon>
        <taxon>Burkholderiales</taxon>
        <taxon>Xylophilus</taxon>
    </lineage>
</organism>
<keyword evidence="2" id="KW-1185">Reference proteome</keyword>
<dbReference type="OrthoDB" id="107064at2"/>
<comment type="caution">
    <text evidence="1">The sequence shown here is derived from an EMBL/GenBank/DDBJ whole genome shotgun (WGS) entry which is preliminary data.</text>
</comment>
<evidence type="ECO:0000313" key="1">
    <source>
        <dbReference type="EMBL" id="PYE73798.1"/>
    </source>
</evidence>
<reference evidence="1 2" key="1">
    <citation type="submission" date="2018-06" db="EMBL/GenBank/DDBJ databases">
        <title>Genomic Encyclopedia of Type Strains, Phase III (KMG-III): the genomes of soil and plant-associated and newly described type strains.</title>
        <authorList>
            <person name="Whitman W."/>
        </authorList>
    </citation>
    <scope>NUCLEOTIDE SEQUENCE [LARGE SCALE GENOMIC DNA]</scope>
    <source>
        <strain evidence="1 2">CECT 7646</strain>
    </source>
</reference>